<organism evidence="9 10">
    <name type="scientific">Parachlamydia acanthamoebae</name>
    <dbReference type="NCBI Taxonomy" id="83552"/>
    <lineage>
        <taxon>Bacteria</taxon>
        <taxon>Pseudomonadati</taxon>
        <taxon>Chlamydiota</taxon>
        <taxon>Chlamydiia</taxon>
        <taxon>Parachlamydiales</taxon>
        <taxon>Parachlamydiaceae</taxon>
        <taxon>Parachlamydia</taxon>
    </lineage>
</organism>
<dbReference type="HAMAP" id="MF_00017">
    <property type="entry name" value="RecR"/>
    <property type="match status" value="1"/>
</dbReference>
<dbReference type="NCBIfam" id="TIGR00615">
    <property type="entry name" value="recR"/>
    <property type="match status" value="1"/>
</dbReference>
<dbReference type="Proteomes" id="UP000031307">
    <property type="component" value="Unassembled WGS sequence"/>
</dbReference>
<evidence type="ECO:0000313" key="9">
    <source>
        <dbReference type="EMBL" id="KIA78345.1"/>
    </source>
</evidence>
<dbReference type="Pfam" id="PF21175">
    <property type="entry name" value="RecR_C"/>
    <property type="match status" value="1"/>
</dbReference>
<dbReference type="InterPro" id="IPR006171">
    <property type="entry name" value="TOPRIM_dom"/>
</dbReference>
<feature type="domain" description="Toprim" evidence="8">
    <location>
        <begin position="96"/>
        <end position="191"/>
    </location>
</feature>
<dbReference type="Gene3D" id="6.10.250.240">
    <property type="match status" value="1"/>
</dbReference>
<proteinExistence type="inferred from homology"/>
<dbReference type="GO" id="GO:0006281">
    <property type="term" value="P:DNA repair"/>
    <property type="evidence" value="ECO:0007669"/>
    <property type="project" value="UniProtKB-UniRule"/>
</dbReference>
<dbReference type="PROSITE" id="PS50880">
    <property type="entry name" value="TOPRIM"/>
    <property type="match status" value="1"/>
</dbReference>
<protein>
    <recommendedName>
        <fullName evidence="7">Recombination protein RecR</fullName>
    </recommendedName>
</protein>
<dbReference type="Gene3D" id="3.40.1360.10">
    <property type="match status" value="1"/>
</dbReference>
<name>A0A0C1CBP9_9BACT</name>
<evidence type="ECO:0000256" key="2">
    <source>
        <dbReference type="ARBA" id="ARBA00022763"/>
    </source>
</evidence>
<dbReference type="CDD" id="cd01025">
    <property type="entry name" value="TOPRIM_recR"/>
    <property type="match status" value="1"/>
</dbReference>
<evidence type="ECO:0000256" key="1">
    <source>
        <dbReference type="ARBA" id="ARBA00022723"/>
    </source>
</evidence>
<evidence type="ECO:0000256" key="5">
    <source>
        <dbReference type="ARBA" id="ARBA00023172"/>
    </source>
</evidence>
<dbReference type="GO" id="GO:0003677">
    <property type="term" value="F:DNA binding"/>
    <property type="evidence" value="ECO:0007669"/>
    <property type="project" value="UniProtKB-UniRule"/>
</dbReference>
<keyword evidence="4 7" id="KW-0862">Zinc</keyword>
<dbReference type="PATRIC" id="fig|83552.4.peg.466"/>
<keyword evidence="3 7" id="KW-0863">Zinc-finger</keyword>
<evidence type="ECO:0000256" key="4">
    <source>
        <dbReference type="ARBA" id="ARBA00022833"/>
    </source>
</evidence>
<dbReference type="Pfam" id="PF13662">
    <property type="entry name" value="Toprim_4"/>
    <property type="match status" value="1"/>
</dbReference>
<dbReference type="PANTHER" id="PTHR30446">
    <property type="entry name" value="RECOMBINATION PROTEIN RECR"/>
    <property type="match status" value="1"/>
</dbReference>
<dbReference type="Pfam" id="PF21176">
    <property type="entry name" value="RecR_HhH"/>
    <property type="match status" value="1"/>
</dbReference>
<dbReference type="PANTHER" id="PTHR30446:SF0">
    <property type="entry name" value="RECOMBINATION PROTEIN RECR"/>
    <property type="match status" value="1"/>
</dbReference>
<dbReference type="InterPro" id="IPR034137">
    <property type="entry name" value="TOPRIM_RecR"/>
</dbReference>
<dbReference type="InterPro" id="IPR023627">
    <property type="entry name" value="Rcmb_RecR"/>
</dbReference>
<dbReference type="SUPFAM" id="SSF111304">
    <property type="entry name" value="Recombination protein RecR"/>
    <property type="match status" value="1"/>
</dbReference>
<comment type="caution">
    <text evidence="7">Lacks conserved residue(s) required for the propagation of feature annotation.</text>
</comment>
<evidence type="ECO:0000259" key="8">
    <source>
        <dbReference type="PROSITE" id="PS50880"/>
    </source>
</evidence>
<reference evidence="9 10" key="1">
    <citation type="journal article" date="2014" name="Mol. Biol. Evol.">
        <title>Massive expansion of Ubiquitination-related gene families within the Chlamydiae.</title>
        <authorList>
            <person name="Domman D."/>
            <person name="Collingro A."/>
            <person name="Lagkouvardos I."/>
            <person name="Gehre L."/>
            <person name="Weinmaier T."/>
            <person name="Rattei T."/>
            <person name="Subtil A."/>
            <person name="Horn M."/>
        </authorList>
    </citation>
    <scope>NUCLEOTIDE SEQUENCE [LARGE SCALE GENOMIC DNA]</scope>
    <source>
        <strain evidence="9 10">OEW1</strain>
    </source>
</reference>
<dbReference type="InterPro" id="IPR000093">
    <property type="entry name" value="DNA_Rcmb_RecR"/>
</dbReference>
<sequence length="214" mass="23601">MYPKTSLIKVRKLNMRYPSHLIKLIQVLKKLPGVGARSAERFAFQLMEWDEEKLREFGTILSQVPEKIQACSACGCLKEEAGGCPFCDDLVRQASQILCVISSPRDVFSIEETREYKGLYHVLGGLLSPLDGFGPERLSLASLKERIEIHQIHEVVIALGSTLEGDATALYIKRELGTLPVQVSRLAYGLPVGSSLDYVDGGTLARAFSGRASF</sequence>
<evidence type="ECO:0000256" key="6">
    <source>
        <dbReference type="ARBA" id="ARBA00023204"/>
    </source>
</evidence>
<keyword evidence="1 7" id="KW-0479">Metal-binding</keyword>
<keyword evidence="2 7" id="KW-0227">DNA damage</keyword>
<dbReference type="EMBL" id="JSAM01000026">
    <property type="protein sequence ID" value="KIA78345.1"/>
    <property type="molecule type" value="Genomic_DNA"/>
</dbReference>
<dbReference type="Gene3D" id="1.10.8.420">
    <property type="entry name" value="RecR Domain 1"/>
    <property type="match status" value="1"/>
</dbReference>
<evidence type="ECO:0000256" key="3">
    <source>
        <dbReference type="ARBA" id="ARBA00022771"/>
    </source>
</evidence>
<gene>
    <name evidence="7 9" type="primary">recR</name>
    <name evidence="9" type="ORF">DB43_EF00270</name>
</gene>
<accession>A0A0C1CBP9</accession>
<comment type="caution">
    <text evidence="9">The sequence shown here is derived from an EMBL/GenBank/DDBJ whole genome shotgun (WGS) entry which is preliminary data.</text>
</comment>
<dbReference type="GO" id="GO:0006310">
    <property type="term" value="P:DNA recombination"/>
    <property type="evidence" value="ECO:0007669"/>
    <property type="project" value="UniProtKB-UniRule"/>
</dbReference>
<dbReference type="SMART" id="SM00493">
    <property type="entry name" value="TOPRIM"/>
    <property type="match status" value="1"/>
</dbReference>
<evidence type="ECO:0000256" key="7">
    <source>
        <dbReference type="HAMAP-Rule" id="MF_00017"/>
    </source>
</evidence>
<keyword evidence="5 7" id="KW-0233">DNA recombination</keyword>
<evidence type="ECO:0000313" key="10">
    <source>
        <dbReference type="Proteomes" id="UP000031307"/>
    </source>
</evidence>
<dbReference type="GO" id="GO:0008270">
    <property type="term" value="F:zinc ion binding"/>
    <property type="evidence" value="ECO:0007669"/>
    <property type="project" value="UniProtKB-KW"/>
</dbReference>
<dbReference type="AlphaFoldDB" id="A0A0C1CBP9"/>
<comment type="function">
    <text evidence="7">May play a role in DNA repair. It seems to be involved in an RecBC-independent recombinational process of DNA repair. It may act with RecF and RecO.</text>
</comment>
<comment type="similarity">
    <text evidence="7">Belongs to the RecR family.</text>
</comment>
<keyword evidence="6 7" id="KW-0234">DNA repair</keyword>